<dbReference type="AlphaFoldDB" id="A0A6A4J6H8"/>
<dbReference type="EMBL" id="WIXP02000010">
    <property type="protein sequence ID" value="KAF6204189.1"/>
    <property type="molecule type" value="Genomic_DNA"/>
</dbReference>
<keyword evidence="2" id="KW-1185">Reference proteome</keyword>
<name>A0A6A4J6H8_APOLU</name>
<dbReference type="Gene3D" id="2.40.10.10">
    <property type="entry name" value="Trypsin-like serine proteases"/>
    <property type="match status" value="1"/>
</dbReference>
<dbReference type="InterPro" id="IPR043504">
    <property type="entry name" value="Peptidase_S1_PA_chymotrypsin"/>
</dbReference>
<evidence type="ECO:0000313" key="2">
    <source>
        <dbReference type="Proteomes" id="UP000466442"/>
    </source>
</evidence>
<comment type="caution">
    <text evidence="1">The sequence shown here is derived from an EMBL/GenBank/DDBJ whole genome shotgun (WGS) entry which is preliminary data.</text>
</comment>
<dbReference type="SUPFAM" id="SSF50494">
    <property type="entry name" value="Trypsin-like serine proteases"/>
    <property type="match status" value="1"/>
</dbReference>
<reference evidence="1" key="1">
    <citation type="journal article" date="2021" name="Mol. Ecol. Resour.">
        <title>Apolygus lucorum genome provides insights into omnivorousness and mesophyll feeding.</title>
        <authorList>
            <person name="Liu Y."/>
            <person name="Liu H."/>
            <person name="Wang H."/>
            <person name="Huang T."/>
            <person name="Liu B."/>
            <person name="Yang B."/>
            <person name="Yin L."/>
            <person name="Li B."/>
            <person name="Zhang Y."/>
            <person name="Zhang S."/>
            <person name="Jiang F."/>
            <person name="Zhang X."/>
            <person name="Ren Y."/>
            <person name="Wang B."/>
            <person name="Wang S."/>
            <person name="Lu Y."/>
            <person name="Wu K."/>
            <person name="Fan W."/>
            <person name="Wang G."/>
        </authorList>
    </citation>
    <scope>NUCLEOTIDE SEQUENCE</scope>
    <source>
        <strain evidence="1">12Hb</strain>
    </source>
</reference>
<sequence>MVNFEALSAVVILVASMVSSRPQTPDVLRSSTGYPGSIYSFPYLCTVAYGSKSAIHFVSACTVVQKKFAIASLDSMNVEVPNDVKPVHGVVFWYQALHNLHVLTGPYQLYPNVKTDWYEKNKPVIHDKTDKNDNYADVSKVINVHIPILEHLHSENFTSVKRNQNSFEDLIFGAFGLAMSIGLLETVGFEWSEFTLPAPLRANDKHMLRRMEWDKINELEYHSYSQTTCVVGVWKIPSYTLAYHSVIYVPKQQCRESYCAYDIRSCMKFPDNPNTVCFKSILYTDLCPADRGTALYCHSFGKSIFAILTTALNCGQQNLPCVYTLSSKIAELVTMVQGKMDDPVDYSKYIVKPDHEKK</sequence>
<proteinExistence type="predicted"/>
<accession>A0A6A4J6H8</accession>
<evidence type="ECO:0000313" key="1">
    <source>
        <dbReference type="EMBL" id="KAF6204189.1"/>
    </source>
</evidence>
<evidence type="ECO:0008006" key="3">
    <source>
        <dbReference type="Google" id="ProtNLM"/>
    </source>
</evidence>
<dbReference type="InterPro" id="IPR009003">
    <property type="entry name" value="Peptidase_S1_PA"/>
</dbReference>
<gene>
    <name evidence="1" type="ORF">GE061_002529</name>
</gene>
<protein>
    <recommendedName>
        <fullName evidence="3">Peptidase S1 domain-containing protein</fullName>
    </recommendedName>
</protein>
<dbReference type="Proteomes" id="UP000466442">
    <property type="component" value="Unassembled WGS sequence"/>
</dbReference>
<organism evidence="1 2">
    <name type="scientific">Apolygus lucorum</name>
    <name type="common">Small green plant bug</name>
    <name type="synonym">Lygocoris lucorum</name>
    <dbReference type="NCBI Taxonomy" id="248454"/>
    <lineage>
        <taxon>Eukaryota</taxon>
        <taxon>Metazoa</taxon>
        <taxon>Ecdysozoa</taxon>
        <taxon>Arthropoda</taxon>
        <taxon>Hexapoda</taxon>
        <taxon>Insecta</taxon>
        <taxon>Pterygota</taxon>
        <taxon>Neoptera</taxon>
        <taxon>Paraneoptera</taxon>
        <taxon>Hemiptera</taxon>
        <taxon>Heteroptera</taxon>
        <taxon>Panheteroptera</taxon>
        <taxon>Cimicomorpha</taxon>
        <taxon>Miridae</taxon>
        <taxon>Mirini</taxon>
        <taxon>Apolygus</taxon>
    </lineage>
</organism>